<protein>
    <submittedName>
        <fullName evidence="3">Uncharacterized protein</fullName>
    </submittedName>
</protein>
<feature type="domain" description="ATPase dynein-related AAA" evidence="1">
    <location>
        <begin position="686"/>
        <end position="764"/>
    </location>
</feature>
<dbReference type="AlphaFoldDB" id="A0A1B1Y5G4"/>
<evidence type="ECO:0000313" key="3">
    <source>
        <dbReference type="EMBL" id="ANW96015.1"/>
    </source>
</evidence>
<dbReference type="Gene3D" id="3.40.50.300">
    <property type="entry name" value="P-loop containing nucleotide triphosphate hydrolases"/>
    <property type="match status" value="1"/>
</dbReference>
<dbReference type="Proteomes" id="UP000092967">
    <property type="component" value="Chromosome"/>
</dbReference>
<dbReference type="InterPro" id="IPR027417">
    <property type="entry name" value="P-loop_NTPase"/>
</dbReference>
<dbReference type="InterPro" id="IPR058807">
    <property type="entry name" value="ScoMcrA_N"/>
</dbReference>
<dbReference type="EMBL" id="CP014224">
    <property type="protein sequence ID" value="ANW96015.1"/>
    <property type="molecule type" value="Genomic_DNA"/>
</dbReference>
<feature type="domain" description="ScoMcrA-like N-terminal head" evidence="2">
    <location>
        <begin position="5"/>
        <end position="82"/>
    </location>
</feature>
<proteinExistence type="predicted"/>
<dbReference type="KEGG" id="wfu:AXE80_06845"/>
<evidence type="ECO:0000259" key="1">
    <source>
        <dbReference type="Pfam" id="PF07728"/>
    </source>
</evidence>
<sequence length="898" mass="104074">MLFNKVNKEHILKGIQDFKEKGIPKGFGASSTYDLIVDDIKYPPKAVMAYANYYAEGREIENYFSGGEGTDCFFAYERNGFIVVKKGMNNNQHLYKLKQEFLDNWPLEKLQNMTLEEYTDTERDNSFCYWLEHKTRDLGSIVGGSSYKFGIYKMGTTSKTEAATNRENDGVYAWHVKYGKTAIEAFESIRKLIIEVATLAKQNKLNRIDQIDLGDAYKWKIAFLYSDYSILNIFKNEALKFIAEYFGYKEKGGAFLNYNRYILSLREEQEFYDFSWQHWQLFERNDSVEKKYKDWLKQNEKKGSGKVSSYLRAINILIIHFKVEVYTENNISKLKNIYNDLLLHQKDVNGKYFYNKAKSYGKDGYYASAIKSYIEFLTSESNAIVSEPDSNYKHYRKEKSMKNQPINQILYGPPGTGKTYNTINKAIAIANPSFDVEQDRAIVKQEYDRLVNEGQIVFTTFHQSMAYEDFVEGIKPNITDNDEVQSLNYIIEKGIFKQIANKAKGVSGLRKTNNAIDFSKPNYYKMSLGGKNRKHIHDWCIDNNLVALGWGDNEDYSSYLEINDWTEFKDKFTKEFPHLVEGSKYHIQAMFIFQKMKKGDIILASLGNHVLDAVGIIDGDYEYNPNNEYGFHHLRKVTWLSTNMNTSPDLFIDKGISQQSIYEFYKQDIKIEKFTEYFSKAKERNKNYVLIIDEINRGNVSAIFGELITLLEPSKRLGNKEALTVTLPYSKETFGVPNNLHIIGTMNTADRSVEALDTALRRRFVFEEMMPNTILLKDKMIEDINLSELLEKINKRVEALINRDHTIGHSYFINVTSIEELKTTFKDCIIPLLQEYFYGDDGKIGLVLGDGFVKIVENDDTIFSSFEYQGRESLVSQSYEIIPFDEIDFKEAIAKLLA</sequence>
<organism evidence="3 4">
    <name type="scientific">Wenyingzhuangia fucanilytica</name>
    <dbReference type="NCBI Taxonomy" id="1790137"/>
    <lineage>
        <taxon>Bacteria</taxon>
        <taxon>Pseudomonadati</taxon>
        <taxon>Bacteroidota</taxon>
        <taxon>Flavobacteriia</taxon>
        <taxon>Flavobacteriales</taxon>
        <taxon>Flavobacteriaceae</taxon>
        <taxon>Wenyingzhuangia</taxon>
    </lineage>
</organism>
<dbReference type="STRING" id="1790137.AXE80_06845"/>
<dbReference type="PANTHER" id="PTHR37291:SF1">
    <property type="entry name" value="TYPE IV METHYL-DIRECTED RESTRICTION ENZYME ECOKMCRB SUBUNIT"/>
    <property type="match status" value="1"/>
</dbReference>
<evidence type="ECO:0000259" key="2">
    <source>
        <dbReference type="Pfam" id="PF26345"/>
    </source>
</evidence>
<dbReference type="Pfam" id="PF26345">
    <property type="entry name" value="ScoMcrA_N"/>
    <property type="match status" value="1"/>
</dbReference>
<dbReference type="InterPro" id="IPR052934">
    <property type="entry name" value="Methyl-DNA_Rec/Restrict_Enz"/>
</dbReference>
<dbReference type="Pfam" id="PF07728">
    <property type="entry name" value="AAA_5"/>
    <property type="match status" value="1"/>
</dbReference>
<dbReference type="REBASE" id="152843">
    <property type="entry name" value="Wfu1127McrBCP"/>
</dbReference>
<reference evidence="3 4" key="1">
    <citation type="submission" date="2016-02" db="EMBL/GenBank/DDBJ databases">
        <authorList>
            <person name="Wen L."/>
            <person name="He K."/>
            <person name="Yang H."/>
        </authorList>
    </citation>
    <scope>NUCLEOTIDE SEQUENCE [LARGE SCALE GENOMIC DNA]</scope>
    <source>
        <strain evidence="3 4">CZ1127</strain>
    </source>
</reference>
<dbReference type="GO" id="GO:0016887">
    <property type="term" value="F:ATP hydrolysis activity"/>
    <property type="evidence" value="ECO:0007669"/>
    <property type="project" value="InterPro"/>
</dbReference>
<dbReference type="RefSeq" id="WP_068825705.1">
    <property type="nucleotide sequence ID" value="NZ_CP014224.1"/>
</dbReference>
<dbReference type="SUPFAM" id="SSF52540">
    <property type="entry name" value="P-loop containing nucleoside triphosphate hydrolases"/>
    <property type="match status" value="1"/>
</dbReference>
<dbReference type="InterPro" id="IPR011704">
    <property type="entry name" value="ATPase_dyneun-rel_AAA"/>
</dbReference>
<gene>
    <name evidence="3" type="ORF">AXE80_06845</name>
</gene>
<evidence type="ECO:0000313" key="4">
    <source>
        <dbReference type="Proteomes" id="UP000092967"/>
    </source>
</evidence>
<accession>A0A1B1Y5G4</accession>
<keyword evidence="4" id="KW-1185">Reference proteome</keyword>
<dbReference type="GO" id="GO:0005524">
    <property type="term" value="F:ATP binding"/>
    <property type="evidence" value="ECO:0007669"/>
    <property type="project" value="InterPro"/>
</dbReference>
<dbReference type="PANTHER" id="PTHR37291">
    <property type="entry name" value="5-METHYLCYTOSINE-SPECIFIC RESTRICTION ENZYME B"/>
    <property type="match status" value="1"/>
</dbReference>
<name>A0A1B1Y5G4_9FLAO</name>